<dbReference type="GO" id="GO:0043565">
    <property type="term" value="F:sequence-specific DNA binding"/>
    <property type="evidence" value="ECO:0007669"/>
    <property type="project" value="InterPro"/>
</dbReference>
<dbReference type="Proteomes" id="UP000319818">
    <property type="component" value="Unassembled WGS sequence"/>
</dbReference>
<evidence type="ECO:0000256" key="1">
    <source>
        <dbReference type="ARBA" id="ARBA00023015"/>
    </source>
</evidence>
<evidence type="ECO:0000313" key="6">
    <source>
        <dbReference type="Proteomes" id="UP000319818"/>
    </source>
</evidence>
<gene>
    <name evidence="5" type="ORF">FB388_6345</name>
</gene>
<protein>
    <submittedName>
        <fullName evidence="5">AraC family transcriptional regulator</fullName>
    </submittedName>
</protein>
<dbReference type="SUPFAM" id="SSF46689">
    <property type="entry name" value="Homeodomain-like"/>
    <property type="match status" value="1"/>
</dbReference>
<keyword evidence="6" id="KW-1185">Reference proteome</keyword>
<keyword evidence="3" id="KW-0804">Transcription</keyword>
<dbReference type="InterPro" id="IPR050204">
    <property type="entry name" value="AraC_XylS_family_regulators"/>
</dbReference>
<dbReference type="PANTHER" id="PTHR46796:SF15">
    <property type="entry name" value="BLL1074 PROTEIN"/>
    <property type="match status" value="1"/>
</dbReference>
<dbReference type="SMART" id="SM00342">
    <property type="entry name" value="HTH_ARAC"/>
    <property type="match status" value="1"/>
</dbReference>
<accession>A0A543FZ27</accession>
<evidence type="ECO:0000256" key="2">
    <source>
        <dbReference type="ARBA" id="ARBA00023125"/>
    </source>
</evidence>
<sequence>MWTELTWRHCSLAGLVECVWLFDGMLGRRRERHYPTGELDLIVQLDAPFRIVEGQPAAACPPASLSGLIVAPLVIETPAARSRVLGVRLRPAGALALFGVPQHELTGATLDLQDLIGSESRRLAERLDEAGSDEARLLLLARWIAGRLAEHPSTDPRVAYAVSEIERAGGKVSIADLLTRIGTSPKRFTGLFEEQVGVKPKLFARIVRFRGLAAALRAGAGSFSQLALAHGYYDQSHMNADFREFAGMSPGRFLAATSYPESTTLAD</sequence>
<dbReference type="AlphaFoldDB" id="A0A543FZ27"/>
<dbReference type="PANTHER" id="PTHR46796">
    <property type="entry name" value="HTH-TYPE TRANSCRIPTIONAL ACTIVATOR RHAS-RELATED"/>
    <property type="match status" value="1"/>
</dbReference>
<dbReference type="InterPro" id="IPR018060">
    <property type="entry name" value="HTH_AraC"/>
</dbReference>
<dbReference type="InterPro" id="IPR009057">
    <property type="entry name" value="Homeodomain-like_sf"/>
</dbReference>
<name>A0A543FZ27_9PSEU</name>
<keyword evidence="1" id="KW-0805">Transcription regulation</keyword>
<keyword evidence="2" id="KW-0238">DNA-binding</keyword>
<evidence type="ECO:0000256" key="3">
    <source>
        <dbReference type="ARBA" id="ARBA00023163"/>
    </source>
</evidence>
<dbReference type="Pfam" id="PF12833">
    <property type="entry name" value="HTH_18"/>
    <property type="match status" value="1"/>
</dbReference>
<proteinExistence type="predicted"/>
<evidence type="ECO:0000313" key="5">
    <source>
        <dbReference type="EMBL" id="TQM39093.1"/>
    </source>
</evidence>
<dbReference type="PROSITE" id="PS01124">
    <property type="entry name" value="HTH_ARAC_FAMILY_2"/>
    <property type="match status" value="1"/>
</dbReference>
<reference evidence="5 6" key="1">
    <citation type="submission" date="2019-06" db="EMBL/GenBank/DDBJ databases">
        <title>Sequencing the genomes of 1000 actinobacteria strains.</title>
        <authorList>
            <person name="Klenk H.-P."/>
        </authorList>
    </citation>
    <scope>NUCLEOTIDE SEQUENCE [LARGE SCALE GENOMIC DNA]</scope>
    <source>
        <strain evidence="5 6">DSM 45511</strain>
    </source>
</reference>
<comment type="caution">
    <text evidence="5">The sequence shown here is derived from an EMBL/GenBank/DDBJ whole genome shotgun (WGS) entry which is preliminary data.</text>
</comment>
<organism evidence="5 6">
    <name type="scientific">Pseudonocardia cypriaca</name>
    <dbReference type="NCBI Taxonomy" id="882449"/>
    <lineage>
        <taxon>Bacteria</taxon>
        <taxon>Bacillati</taxon>
        <taxon>Actinomycetota</taxon>
        <taxon>Actinomycetes</taxon>
        <taxon>Pseudonocardiales</taxon>
        <taxon>Pseudonocardiaceae</taxon>
        <taxon>Pseudonocardia</taxon>
    </lineage>
</organism>
<dbReference type="Gene3D" id="1.10.10.60">
    <property type="entry name" value="Homeodomain-like"/>
    <property type="match status" value="1"/>
</dbReference>
<dbReference type="InterPro" id="IPR046532">
    <property type="entry name" value="DUF6597"/>
</dbReference>
<evidence type="ECO:0000259" key="4">
    <source>
        <dbReference type="PROSITE" id="PS01124"/>
    </source>
</evidence>
<feature type="domain" description="HTH araC/xylS-type" evidence="4">
    <location>
        <begin position="155"/>
        <end position="256"/>
    </location>
</feature>
<dbReference type="Pfam" id="PF20240">
    <property type="entry name" value="DUF6597"/>
    <property type="match status" value="1"/>
</dbReference>
<dbReference type="GO" id="GO:0003700">
    <property type="term" value="F:DNA-binding transcription factor activity"/>
    <property type="evidence" value="ECO:0007669"/>
    <property type="project" value="InterPro"/>
</dbReference>
<dbReference type="EMBL" id="VFPH01000002">
    <property type="protein sequence ID" value="TQM39093.1"/>
    <property type="molecule type" value="Genomic_DNA"/>
</dbReference>